<gene>
    <name evidence="1" type="ORF">QAD02_003128</name>
</gene>
<keyword evidence="2" id="KW-1185">Reference proteome</keyword>
<organism evidence="1 2">
    <name type="scientific">Eretmocerus hayati</name>
    <dbReference type="NCBI Taxonomy" id="131215"/>
    <lineage>
        <taxon>Eukaryota</taxon>
        <taxon>Metazoa</taxon>
        <taxon>Ecdysozoa</taxon>
        <taxon>Arthropoda</taxon>
        <taxon>Hexapoda</taxon>
        <taxon>Insecta</taxon>
        <taxon>Pterygota</taxon>
        <taxon>Neoptera</taxon>
        <taxon>Endopterygota</taxon>
        <taxon>Hymenoptera</taxon>
        <taxon>Apocrita</taxon>
        <taxon>Proctotrupomorpha</taxon>
        <taxon>Chalcidoidea</taxon>
        <taxon>Aphelinidae</taxon>
        <taxon>Aphelininae</taxon>
        <taxon>Eretmocerus</taxon>
    </lineage>
</organism>
<reference evidence="1" key="1">
    <citation type="submission" date="2023-04" db="EMBL/GenBank/DDBJ databases">
        <title>A chromosome-level genome assembly of the parasitoid wasp Eretmocerus hayati.</title>
        <authorList>
            <person name="Zhong Y."/>
            <person name="Liu S."/>
            <person name="Liu Y."/>
        </authorList>
    </citation>
    <scope>NUCLEOTIDE SEQUENCE</scope>
    <source>
        <strain evidence="1">ZJU_SS_LIU_2023</strain>
    </source>
</reference>
<dbReference type="EMBL" id="CM056743">
    <property type="protein sequence ID" value="KAJ8671869.1"/>
    <property type="molecule type" value="Genomic_DNA"/>
</dbReference>
<dbReference type="Proteomes" id="UP001239111">
    <property type="component" value="Chromosome 3"/>
</dbReference>
<evidence type="ECO:0000313" key="2">
    <source>
        <dbReference type="Proteomes" id="UP001239111"/>
    </source>
</evidence>
<accession>A0ACC2NNH8</accession>
<protein>
    <submittedName>
        <fullName evidence="1">Uncharacterized protein</fullName>
    </submittedName>
</protein>
<sequence>MSRSGLQPRHDSGAKERARAKQQQEEIANLPKISAFFTVSHARSHLSDNEAARDSHVIRERENCASSSDERAPSDDTYRFSTDMSTSRSSLTESDQLHQVVQPIDSDSGDSTKGLNQEQLGKETVQSLITIFLDHSRSIYSLEKKTFVCKIGELCSLLRHSTLNFLKSLSKTRWSARAKSVSALHDGYDGVQEALQTIKASPCQDNDAKLEARSLRNKLSQFDNIFLFVVQDKVLSQIDKTNQSIQKGQIDLSIIVSLLNSLEQFLQSMRLNKFTELLEKAKQVARVDEIPELDRRTRVRSVRVTRFEGAAPHTVLSGEEKLSIELFYPPLTAFAQNLQGVELHMMKHIRFLIFSCTWEN</sequence>
<proteinExistence type="predicted"/>
<evidence type="ECO:0000313" key="1">
    <source>
        <dbReference type="EMBL" id="KAJ8671869.1"/>
    </source>
</evidence>
<comment type="caution">
    <text evidence="1">The sequence shown here is derived from an EMBL/GenBank/DDBJ whole genome shotgun (WGS) entry which is preliminary data.</text>
</comment>
<name>A0ACC2NNH8_9HYME</name>